<name>A0A8H4KAG5_9HYPO</name>
<dbReference type="AlphaFoldDB" id="A0A8H4KAG5"/>
<dbReference type="Proteomes" id="UP000605986">
    <property type="component" value="Unassembled WGS sequence"/>
</dbReference>
<evidence type="ECO:0000259" key="1">
    <source>
        <dbReference type="Pfam" id="PF01425"/>
    </source>
</evidence>
<dbReference type="Gene3D" id="3.90.1300.10">
    <property type="entry name" value="Amidase signature (AS) domain"/>
    <property type="match status" value="1"/>
</dbReference>
<dbReference type="InterPro" id="IPR023631">
    <property type="entry name" value="Amidase_dom"/>
</dbReference>
<dbReference type="PANTHER" id="PTHR46310:SF7">
    <property type="entry name" value="AMIDASE 1"/>
    <property type="match status" value="1"/>
</dbReference>
<protein>
    <submittedName>
        <fullName evidence="2">Amidase signature enzyme</fullName>
    </submittedName>
</protein>
<dbReference type="SUPFAM" id="SSF75304">
    <property type="entry name" value="Amidase signature (AS) enzymes"/>
    <property type="match status" value="1"/>
</dbReference>
<dbReference type="PANTHER" id="PTHR46310">
    <property type="entry name" value="AMIDASE 1"/>
    <property type="match status" value="1"/>
</dbReference>
<sequence>MAPAHSEPDDKRIGFILKGPTGDFVNFHAPWNPRGDGVRSPGGSRYGSGDAAGAYDWIDFTIGTDTGGGVRQPAASQSVYGLRPSQEILSVDGTVVIHRYLDAIGVLSSDLDVLRTVSHHLYDSIEKVLAIKKRSVDFRDGWEKFHPNSGQAFAEYFQEVFYEYVVWGQWQERSTFRGQYLAKFERTTYVNPLSRFCWELGSNMTEEHFSKLKSKREEFQDFIEELRLSTNTIVFFPRLRPKSRDKAEFGCGLRAAFQAPMAGQPEIVFPVGQLPVFSTISQREENYGVITSLIGSHGKYLSGGDVLDKADG</sequence>
<evidence type="ECO:0000313" key="2">
    <source>
        <dbReference type="EMBL" id="KAF4446817.1"/>
    </source>
</evidence>
<gene>
    <name evidence="2" type="ORF">F53441_9598</name>
</gene>
<feature type="domain" description="Amidase" evidence="1">
    <location>
        <begin position="29"/>
        <end position="127"/>
    </location>
</feature>
<accession>A0A8H4KAG5</accession>
<dbReference type="OrthoDB" id="5086410at2759"/>
<dbReference type="Pfam" id="PF01425">
    <property type="entry name" value="Amidase"/>
    <property type="match status" value="1"/>
</dbReference>
<comment type="caution">
    <text evidence="2">The sequence shown here is derived from an EMBL/GenBank/DDBJ whole genome shotgun (WGS) entry which is preliminary data.</text>
</comment>
<proteinExistence type="predicted"/>
<reference evidence="2" key="1">
    <citation type="submission" date="2020-01" db="EMBL/GenBank/DDBJ databases">
        <title>Identification and distribution of gene clusters putatively required for synthesis of sphingolipid metabolism inhibitors in phylogenetically diverse species of the filamentous fungus Fusarium.</title>
        <authorList>
            <person name="Kim H.-S."/>
            <person name="Busman M."/>
            <person name="Brown D.W."/>
            <person name="Divon H."/>
            <person name="Uhlig S."/>
            <person name="Proctor R.H."/>
        </authorList>
    </citation>
    <scope>NUCLEOTIDE SEQUENCE</scope>
    <source>
        <strain evidence="2">NRRL 53441</strain>
    </source>
</reference>
<dbReference type="EMBL" id="JAADJG010000435">
    <property type="protein sequence ID" value="KAF4446817.1"/>
    <property type="molecule type" value="Genomic_DNA"/>
</dbReference>
<organism evidence="2 3">
    <name type="scientific">Fusarium austroafricanum</name>
    <dbReference type="NCBI Taxonomy" id="2364996"/>
    <lineage>
        <taxon>Eukaryota</taxon>
        <taxon>Fungi</taxon>
        <taxon>Dikarya</taxon>
        <taxon>Ascomycota</taxon>
        <taxon>Pezizomycotina</taxon>
        <taxon>Sordariomycetes</taxon>
        <taxon>Hypocreomycetidae</taxon>
        <taxon>Hypocreales</taxon>
        <taxon>Nectriaceae</taxon>
        <taxon>Fusarium</taxon>
        <taxon>Fusarium concolor species complex</taxon>
    </lineage>
</organism>
<evidence type="ECO:0000313" key="3">
    <source>
        <dbReference type="Proteomes" id="UP000605986"/>
    </source>
</evidence>
<keyword evidence="3" id="KW-1185">Reference proteome</keyword>
<dbReference type="InterPro" id="IPR036928">
    <property type="entry name" value="AS_sf"/>
</dbReference>